<sequence>PDELDNPNLTDFLYPLDTKNKILDFYKILLKPYPIEQEWKVIADGSTNIVV</sequence>
<organism evidence="1 2">
    <name type="scientific">Gigaspora margarita</name>
    <dbReference type="NCBI Taxonomy" id="4874"/>
    <lineage>
        <taxon>Eukaryota</taxon>
        <taxon>Fungi</taxon>
        <taxon>Fungi incertae sedis</taxon>
        <taxon>Mucoromycota</taxon>
        <taxon>Glomeromycotina</taxon>
        <taxon>Glomeromycetes</taxon>
        <taxon>Diversisporales</taxon>
        <taxon>Gigasporaceae</taxon>
        <taxon>Gigaspora</taxon>
    </lineage>
</organism>
<dbReference type="Proteomes" id="UP000789901">
    <property type="component" value="Unassembled WGS sequence"/>
</dbReference>
<accession>A0ABN7WFY7</accession>
<reference evidence="1 2" key="1">
    <citation type="submission" date="2021-06" db="EMBL/GenBank/DDBJ databases">
        <authorList>
            <person name="Kallberg Y."/>
            <person name="Tangrot J."/>
            <person name="Rosling A."/>
        </authorList>
    </citation>
    <scope>NUCLEOTIDE SEQUENCE [LARGE SCALE GENOMIC DNA]</scope>
    <source>
        <strain evidence="1 2">120-4 pot B 10/14</strain>
    </source>
</reference>
<dbReference type="EMBL" id="CAJVQB010042638">
    <property type="protein sequence ID" value="CAG8830563.1"/>
    <property type="molecule type" value="Genomic_DNA"/>
</dbReference>
<proteinExistence type="predicted"/>
<evidence type="ECO:0000313" key="2">
    <source>
        <dbReference type="Proteomes" id="UP000789901"/>
    </source>
</evidence>
<name>A0ABN7WFY7_GIGMA</name>
<keyword evidence="2" id="KW-1185">Reference proteome</keyword>
<gene>
    <name evidence="1" type="ORF">GMARGA_LOCUS30366</name>
</gene>
<protein>
    <submittedName>
        <fullName evidence="1">6778_t:CDS:1</fullName>
    </submittedName>
</protein>
<comment type="caution">
    <text evidence="1">The sequence shown here is derived from an EMBL/GenBank/DDBJ whole genome shotgun (WGS) entry which is preliminary data.</text>
</comment>
<feature type="non-terminal residue" evidence="1">
    <location>
        <position position="1"/>
    </location>
</feature>
<evidence type="ECO:0000313" key="1">
    <source>
        <dbReference type="EMBL" id="CAG8830563.1"/>
    </source>
</evidence>